<comment type="caution">
    <text evidence="1">The sequence shown here is derived from an EMBL/GenBank/DDBJ whole genome shotgun (WGS) entry which is preliminary data.</text>
</comment>
<name>A0ABQ8IQ77_9ROSI</name>
<organism evidence="1 2">
    <name type="scientific">Xanthoceras sorbifolium</name>
    <dbReference type="NCBI Taxonomy" id="99658"/>
    <lineage>
        <taxon>Eukaryota</taxon>
        <taxon>Viridiplantae</taxon>
        <taxon>Streptophyta</taxon>
        <taxon>Embryophyta</taxon>
        <taxon>Tracheophyta</taxon>
        <taxon>Spermatophyta</taxon>
        <taxon>Magnoliopsida</taxon>
        <taxon>eudicotyledons</taxon>
        <taxon>Gunneridae</taxon>
        <taxon>Pentapetalae</taxon>
        <taxon>rosids</taxon>
        <taxon>malvids</taxon>
        <taxon>Sapindales</taxon>
        <taxon>Sapindaceae</taxon>
        <taxon>Xanthoceroideae</taxon>
        <taxon>Xanthoceras</taxon>
    </lineage>
</organism>
<sequence>MNETLRITNISLLNFRETKSDANIETPTKTNSKSIQRPRVAVQVCWVYLIKILQAVVDDRRAKRESYRQEGERGLIDIMMEDEDEKDNKWRMRL</sequence>
<accession>A0ABQ8IQ77</accession>
<evidence type="ECO:0000313" key="1">
    <source>
        <dbReference type="EMBL" id="KAH7578589.1"/>
    </source>
</evidence>
<evidence type="ECO:0000313" key="2">
    <source>
        <dbReference type="Proteomes" id="UP000827721"/>
    </source>
</evidence>
<gene>
    <name evidence="1" type="ORF">JRO89_XS01G0402200</name>
</gene>
<protein>
    <submittedName>
        <fullName evidence="1">Uncharacterized protein</fullName>
    </submittedName>
</protein>
<keyword evidence="2" id="KW-1185">Reference proteome</keyword>
<dbReference type="Proteomes" id="UP000827721">
    <property type="component" value="Unassembled WGS sequence"/>
</dbReference>
<proteinExistence type="predicted"/>
<dbReference type="EMBL" id="JAFEMO010000001">
    <property type="protein sequence ID" value="KAH7578589.1"/>
    <property type="molecule type" value="Genomic_DNA"/>
</dbReference>
<reference evidence="1 2" key="1">
    <citation type="submission" date="2021-02" db="EMBL/GenBank/DDBJ databases">
        <title>Plant Genome Project.</title>
        <authorList>
            <person name="Zhang R.-G."/>
        </authorList>
    </citation>
    <scope>NUCLEOTIDE SEQUENCE [LARGE SCALE GENOMIC DNA]</scope>
    <source>
        <tissue evidence="1">Leaves</tissue>
    </source>
</reference>